<dbReference type="Gene3D" id="3.40.190.10">
    <property type="entry name" value="Periplasmic binding protein-like II"/>
    <property type="match status" value="2"/>
</dbReference>
<dbReference type="Pfam" id="PF03466">
    <property type="entry name" value="LysR_substrate"/>
    <property type="match status" value="1"/>
</dbReference>
<dbReference type="GO" id="GO:0003677">
    <property type="term" value="F:DNA binding"/>
    <property type="evidence" value="ECO:0007669"/>
    <property type="project" value="UniProtKB-KW"/>
</dbReference>
<dbReference type="Proteomes" id="UP000006854">
    <property type="component" value="Chromosome"/>
</dbReference>
<keyword evidence="4" id="KW-0804">Transcription</keyword>
<dbReference type="AlphaFoldDB" id="F2RES9"/>
<dbReference type="PROSITE" id="PS50931">
    <property type="entry name" value="HTH_LYSR"/>
    <property type="match status" value="1"/>
</dbReference>
<evidence type="ECO:0000256" key="3">
    <source>
        <dbReference type="ARBA" id="ARBA00023125"/>
    </source>
</evidence>
<evidence type="ECO:0000256" key="1">
    <source>
        <dbReference type="ARBA" id="ARBA00009437"/>
    </source>
</evidence>
<accession>F2RES9</accession>
<proteinExistence type="inferred from homology"/>
<dbReference type="PANTHER" id="PTHR30346">
    <property type="entry name" value="TRANSCRIPTIONAL DUAL REGULATOR HCAR-RELATED"/>
    <property type="match status" value="1"/>
</dbReference>
<dbReference type="InterPro" id="IPR000847">
    <property type="entry name" value="LysR_HTH_N"/>
</dbReference>
<dbReference type="FunFam" id="1.10.10.10:FF:000001">
    <property type="entry name" value="LysR family transcriptional regulator"/>
    <property type="match status" value="1"/>
</dbReference>
<sequence length="296" mass="33006">MERHEIEAFLTLAEELHFRRTSERLGLAQGRVSQTIKKLERRFGVALFERTSRHVALTPAGRQLRDDLLPVQEQLRRAVDRVKAAGRGVTEVLHVGYSSPMVAELLLKAADVFRARCPGCEVEIHEVQLFESFGPIRSGRLHLQVSEGPVDEPDLTLGPVLFSERRVLMVPAGHAFARRASVSLEDLAETTLVAVEGDQPPYWVDRHYPRHTPGGRPIARISTTYWTEVLNLVGRGKGVSPACEGASRYYARQDVAWVPFSDAEPIEYGAFWPTGTENARTRAFTDTVREVAGVTA</sequence>
<evidence type="ECO:0000313" key="7">
    <source>
        <dbReference type="Proteomes" id="UP000006854"/>
    </source>
</evidence>
<comment type="similarity">
    <text evidence="1">Belongs to the LysR transcriptional regulatory family.</text>
</comment>
<dbReference type="EMBL" id="FR845719">
    <property type="protein sequence ID" value="CCA59614.1"/>
    <property type="molecule type" value="Genomic_DNA"/>
</dbReference>
<dbReference type="GeneID" id="51866856"/>
<evidence type="ECO:0000256" key="4">
    <source>
        <dbReference type="ARBA" id="ARBA00023163"/>
    </source>
</evidence>
<evidence type="ECO:0000256" key="2">
    <source>
        <dbReference type="ARBA" id="ARBA00023015"/>
    </source>
</evidence>
<dbReference type="HOGENOM" id="CLU_039613_6_4_11"/>
<organism evidence="6 7">
    <name type="scientific">Streptomyces venezuelae (strain ATCC 10712 / CBS 650.69 / DSM 40230 / JCM 4526 / NBRC 13096 / PD 04745)</name>
    <dbReference type="NCBI Taxonomy" id="953739"/>
    <lineage>
        <taxon>Bacteria</taxon>
        <taxon>Bacillati</taxon>
        <taxon>Actinomycetota</taxon>
        <taxon>Actinomycetes</taxon>
        <taxon>Kitasatosporales</taxon>
        <taxon>Streptomycetaceae</taxon>
        <taxon>Streptomyces</taxon>
    </lineage>
</organism>
<dbReference type="PRINTS" id="PR00039">
    <property type="entry name" value="HTHLYSR"/>
</dbReference>
<dbReference type="eggNOG" id="COG0583">
    <property type="taxonomic scope" value="Bacteria"/>
</dbReference>
<evidence type="ECO:0000313" key="6">
    <source>
        <dbReference type="EMBL" id="CCA59614.1"/>
    </source>
</evidence>
<evidence type="ECO:0000259" key="5">
    <source>
        <dbReference type="PROSITE" id="PS50931"/>
    </source>
</evidence>
<dbReference type="PANTHER" id="PTHR30346:SF0">
    <property type="entry name" value="HCA OPERON TRANSCRIPTIONAL ACTIVATOR HCAR"/>
    <property type="match status" value="1"/>
</dbReference>
<dbReference type="OrthoDB" id="79118at2"/>
<reference evidence="6 7" key="1">
    <citation type="journal article" date="2011" name="BMC Genomics">
        <title>Genome-wide analysis of the role of GlnR in Streptomyces venezuelae provides new insights into global nitrogen regulation in actinomycetes.</title>
        <authorList>
            <person name="Pullan S.T."/>
            <person name="Bibb M.J."/>
            <person name="Merrick M."/>
        </authorList>
    </citation>
    <scope>NUCLEOTIDE SEQUENCE [LARGE SCALE GENOMIC DNA]</scope>
    <source>
        <strain evidence="7">ATCC 10712 / CBS 650.69 / DSM 40230 / JCM 4526 / NBRC 13096 / PD 04745</strain>
    </source>
</reference>
<dbReference type="InterPro" id="IPR036390">
    <property type="entry name" value="WH_DNA-bd_sf"/>
</dbReference>
<dbReference type="InterPro" id="IPR036388">
    <property type="entry name" value="WH-like_DNA-bd_sf"/>
</dbReference>
<feature type="domain" description="HTH lysR-type" evidence="5">
    <location>
        <begin position="1"/>
        <end position="58"/>
    </location>
</feature>
<dbReference type="GO" id="GO:0003700">
    <property type="term" value="F:DNA-binding transcription factor activity"/>
    <property type="evidence" value="ECO:0007669"/>
    <property type="project" value="InterPro"/>
</dbReference>
<keyword evidence="3" id="KW-0238">DNA-binding</keyword>
<keyword evidence="2" id="KW-0805">Transcription regulation</keyword>
<dbReference type="SUPFAM" id="SSF53850">
    <property type="entry name" value="Periplasmic binding protein-like II"/>
    <property type="match status" value="1"/>
</dbReference>
<dbReference type="Pfam" id="PF00126">
    <property type="entry name" value="HTH_1"/>
    <property type="match status" value="1"/>
</dbReference>
<keyword evidence="7" id="KW-1185">Reference proteome</keyword>
<dbReference type="SUPFAM" id="SSF46785">
    <property type="entry name" value="Winged helix' DNA-binding domain"/>
    <property type="match status" value="1"/>
</dbReference>
<dbReference type="Gene3D" id="1.10.10.10">
    <property type="entry name" value="Winged helix-like DNA-binding domain superfamily/Winged helix DNA-binding domain"/>
    <property type="match status" value="1"/>
</dbReference>
<dbReference type="RefSeq" id="WP_015037509.1">
    <property type="nucleotide sequence ID" value="NC_018750.1"/>
</dbReference>
<gene>
    <name evidence="6" type="ordered locus">SVEN_6328</name>
</gene>
<name>F2RES9_STRVP</name>
<dbReference type="STRING" id="953739.SVEN_6328"/>
<protein>
    <submittedName>
        <fullName evidence="6">LysR-family transcriptional regulatory protein</fullName>
    </submittedName>
</protein>
<dbReference type="InterPro" id="IPR005119">
    <property type="entry name" value="LysR_subst-bd"/>
</dbReference>
<dbReference type="KEGG" id="sve:SVEN_6328"/>
<dbReference type="GO" id="GO:0032993">
    <property type="term" value="C:protein-DNA complex"/>
    <property type="evidence" value="ECO:0007669"/>
    <property type="project" value="TreeGrafter"/>
</dbReference>
<dbReference type="PATRIC" id="fig|953739.5.peg.1533"/>
<dbReference type="CDD" id="cd08414">
    <property type="entry name" value="PBP2_LTTR_aromatics_like"/>
    <property type="match status" value="1"/>
</dbReference>